<feature type="domain" description="J" evidence="2">
    <location>
        <begin position="25"/>
        <end position="89"/>
    </location>
</feature>
<proteinExistence type="predicted"/>
<dbReference type="CDD" id="cd06257">
    <property type="entry name" value="DnaJ"/>
    <property type="match status" value="1"/>
</dbReference>
<dbReference type="InterPro" id="IPR018253">
    <property type="entry name" value="DnaJ_domain_CS"/>
</dbReference>
<dbReference type="PANTHER" id="PTHR44825">
    <property type="match status" value="1"/>
</dbReference>
<accession>A0A9P5TLW0</accession>
<comment type="caution">
    <text evidence="3">The sequence shown here is derived from an EMBL/GenBank/DDBJ whole genome shotgun (WGS) entry which is preliminary data.</text>
</comment>
<dbReference type="AlphaFoldDB" id="A0A9P5TLW0"/>
<reference evidence="3" key="1">
    <citation type="submission" date="2020-11" db="EMBL/GenBank/DDBJ databases">
        <authorList>
            <consortium name="DOE Joint Genome Institute"/>
            <person name="Ahrendt S."/>
            <person name="Riley R."/>
            <person name="Andreopoulos W."/>
            <person name="LaButti K."/>
            <person name="Pangilinan J."/>
            <person name="Ruiz-duenas F.J."/>
            <person name="Barrasa J.M."/>
            <person name="Sanchez-Garcia M."/>
            <person name="Camarero S."/>
            <person name="Miyauchi S."/>
            <person name="Serrano A."/>
            <person name="Linde D."/>
            <person name="Babiker R."/>
            <person name="Drula E."/>
            <person name="Ayuso-Fernandez I."/>
            <person name="Pacheco R."/>
            <person name="Padilla G."/>
            <person name="Ferreira P."/>
            <person name="Barriuso J."/>
            <person name="Kellner H."/>
            <person name="Castanera R."/>
            <person name="Alfaro M."/>
            <person name="Ramirez L."/>
            <person name="Pisabarro A.G."/>
            <person name="Kuo A."/>
            <person name="Tritt A."/>
            <person name="Lipzen A."/>
            <person name="He G."/>
            <person name="Yan M."/>
            <person name="Ng V."/>
            <person name="Cullen D."/>
            <person name="Martin F."/>
            <person name="Rosso M.-N."/>
            <person name="Henrissat B."/>
            <person name="Hibbett D."/>
            <person name="Martinez A.T."/>
            <person name="Grigoriev I.V."/>
        </authorList>
    </citation>
    <scope>NUCLEOTIDE SEQUENCE</scope>
    <source>
        <strain evidence="3">AH 44721</strain>
    </source>
</reference>
<dbReference type="InterPro" id="IPR052763">
    <property type="entry name" value="DnaJ_C4"/>
</dbReference>
<dbReference type="SUPFAM" id="SSF46565">
    <property type="entry name" value="Chaperone J-domain"/>
    <property type="match status" value="1"/>
</dbReference>
<dbReference type="Pfam" id="PF00226">
    <property type="entry name" value="DnaJ"/>
    <property type="match status" value="1"/>
</dbReference>
<dbReference type="PROSITE" id="PS00636">
    <property type="entry name" value="DNAJ_1"/>
    <property type="match status" value="1"/>
</dbReference>
<evidence type="ECO:0000259" key="2">
    <source>
        <dbReference type="PROSITE" id="PS50076"/>
    </source>
</evidence>
<evidence type="ECO:0000313" key="4">
    <source>
        <dbReference type="Proteomes" id="UP000724874"/>
    </source>
</evidence>
<protein>
    <submittedName>
        <fullName evidence="3">DnaJ domain-containing protein</fullName>
    </submittedName>
</protein>
<organism evidence="3 4">
    <name type="scientific">Gymnopilus junonius</name>
    <name type="common">Spectacular rustgill mushroom</name>
    <name type="synonym">Gymnopilus spectabilis subsp. junonius</name>
    <dbReference type="NCBI Taxonomy" id="109634"/>
    <lineage>
        <taxon>Eukaryota</taxon>
        <taxon>Fungi</taxon>
        <taxon>Dikarya</taxon>
        <taxon>Basidiomycota</taxon>
        <taxon>Agaricomycotina</taxon>
        <taxon>Agaricomycetes</taxon>
        <taxon>Agaricomycetidae</taxon>
        <taxon>Agaricales</taxon>
        <taxon>Agaricineae</taxon>
        <taxon>Hymenogastraceae</taxon>
        <taxon>Gymnopilus</taxon>
    </lineage>
</organism>
<dbReference type="Proteomes" id="UP000724874">
    <property type="component" value="Unassembled WGS sequence"/>
</dbReference>
<evidence type="ECO:0000256" key="1">
    <source>
        <dbReference type="SAM" id="MobiDB-lite"/>
    </source>
</evidence>
<name>A0A9P5TLW0_GYMJU</name>
<gene>
    <name evidence="3" type="ORF">CPB84DRAFT_1683418</name>
</gene>
<dbReference type="PRINTS" id="PR00625">
    <property type="entry name" value="JDOMAIN"/>
</dbReference>
<dbReference type="Gene3D" id="1.10.287.110">
    <property type="entry name" value="DnaJ domain"/>
    <property type="match status" value="1"/>
</dbReference>
<dbReference type="EMBL" id="JADNYJ010000073">
    <property type="protein sequence ID" value="KAF8891133.1"/>
    <property type="molecule type" value="Genomic_DNA"/>
</dbReference>
<keyword evidence="4" id="KW-1185">Reference proteome</keyword>
<dbReference type="InterPro" id="IPR001623">
    <property type="entry name" value="DnaJ_domain"/>
</dbReference>
<feature type="region of interest" description="Disordered" evidence="1">
    <location>
        <begin position="118"/>
        <end position="156"/>
    </location>
</feature>
<sequence>MSCSRSASSKLKVRAFSTTCTRRATHYETLGLPEGASKAQIKSHFYKLSKLHHPDVSNDPNSRAIFQKASEAYAILSNERERRAYDRSLLHRSPAPAAPFHPRAPPTKTARATYAWETRRPGPKSGSFEYAFSPPSARSKASSAQTSSGQTYTRPAHIDILTGNRKRAEVKQQELDKIHHSTTFARPLQVVALILVGIGLMLEMS</sequence>
<dbReference type="OrthoDB" id="445556at2759"/>
<dbReference type="PANTHER" id="PTHR44825:SF1">
    <property type="entry name" value="DNAJ HOMOLOG SUBFAMILY C MEMBER 4"/>
    <property type="match status" value="1"/>
</dbReference>
<evidence type="ECO:0000313" key="3">
    <source>
        <dbReference type="EMBL" id="KAF8891133.1"/>
    </source>
</evidence>
<feature type="compositionally biased region" description="Low complexity" evidence="1">
    <location>
        <begin position="131"/>
        <end position="144"/>
    </location>
</feature>
<dbReference type="PROSITE" id="PS50076">
    <property type="entry name" value="DNAJ_2"/>
    <property type="match status" value="1"/>
</dbReference>
<dbReference type="SMART" id="SM00271">
    <property type="entry name" value="DnaJ"/>
    <property type="match status" value="1"/>
</dbReference>
<dbReference type="InterPro" id="IPR036869">
    <property type="entry name" value="J_dom_sf"/>
</dbReference>